<dbReference type="Pfam" id="PF01381">
    <property type="entry name" value="HTH_3"/>
    <property type="match status" value="1"/>
</dbReference>
<accession>A0A2K9ZH48</accession>
<dbReference type="SMART" id="SM00530">
    <property type="entry name" value="HTH_XRE"/>
    <property type="match status" value="1"/>
</dbReference>
<dbReference type="InterPro" id="IPR001387">
    <property type="entry name" value="Cro/C1-type_HTH"/>
</dbReference>
<proteinExistence type="predicted"/>
<dbReference type="EMBL" id="CP025015">
    <property type="protein sequence ID" value="AUW47583.1"/>
    <property type="molecule type" value="Genomic_DNA"/>
</dbReference>
<organism evidence="2 3">
    <name type="scientific">Rhizobium leguminosarum</name>
    <dbReference type="NCBI Taxonomy" id="384"/>
    <lineage>
        <taxon>Bacteria</taxon>
        <taxon>Pseudomonadati</taxon>
        <taxon>Pseudomonadota</taxon>
        <taxon>Alphaproteobacteria</taxon>
        <taxon>Hyphomicrobiales</taxon>
        <taxon>Rhizobiaceae</taxon>
        <taxon>Rhizobium/Agrobacterium group</taxon>
        <taxon>Rhizobium</taxon>
    </lineage>
</organism>
<dbReference type="SUPFAM" id="SSF47413">
    <property type="entry name" value="lambda repressor-like DNA-binding domains"/>
    <property type="match status" value="1"/>
</dbReference>
<gene>
    <name evidence="2" type="ORF">CUJ84_pRLN3000471</name>
</gene>
<feature type="domain" description="HTH cro/C1-type" evidence="1">
    <location>
        <begin position="34"/>
        <end position="88"/>
    </location>
</feature>
<evidence type="ECO:0000313" key="2">
    <source>
        <dbReference type="EMBL" id="AUW47583.1"/>
    </source>
</evidence>
<dbReference type="GO" id="GO:0003677">
    <property type="term" value="F:DNA binding"/>
    <property type="evidence" value="ECO:0007669"/>
    <property type="project" value="InterPro"/>
</dbReference>
<dbReference type="Gene3D" id="1.10.260.40">
    <property type="entry name" value="lambda repressor-like DNA-binding domains"/>
    <property type="match status" value="1"/>
</dbReference>
<evidence type="ECO:0000259" key="1">
    <source>
        <dbReference type="PROSITE" id="PS50943"/>
    </source>
</evidence>
<dbReference type="CDD" id="cd00093">
    <property type="entry name" value="HTH_XRE"/>
    <property type="match status" value="1"/>
</dbReference>
<sequence>MPKLRKPTREEINAYRKRLIERAEAGALRYPLAVSEIRRTMGLTQEQFANLVQMTRRQIAEIERGEANPTVETMQRIGRIFGFTVGFVPKNPSDDEPEPALKM</sequence>
<name>A0A2K9ZH48_RHILE</name>
<keyword evidence="2" id="KW-0614">Plasmid</keyword>
<dbReference type="InterPro" id="IPR010982">
    <property type="entry name" value="Lambda_DNA-bd_dom_sf"/>
</dbReference>
<evidence type="ECO:0000313" key="3">
    <source>
        <dbReference type="Proteomes" id="UP000238523"/>
    </source>
</evidence>
<dbReference type="Proteomes" id="UP000238523">
    <property type="component" value="Plasmid pRLN3"/>
</dbReference>
<dbReference type="RefSeq" id="WP_105009945.1">
    <property type="nucleotide sequence ID" value="NZ_CP025015.1"/>
</dbReference>
<dbReference type="AlphaFoldDB" id="A0A2K9ZH48"/>
<geneLocation type="plasmid" evidence="3">
    <name>prln3</name>
</geneLocation>
<reference evidence="2 3" key="1">
    <citation type="submission" date="2017-11" db="EMBL/GenBank/DDBJ databases">
        <title>Complete genome of Rhizobium leguminosarum Norway, an ineffective micro-symbiont.</title>
        <authorList>
            <person name="Hoffrichter A."/>
            <person name="Liang J."/>
            <person name="Brachmann A."/>
            <person name="Marin M."/>
        </authorList>
    </citation>
    <scope>NUCLEOTIDE SEQUENCE [LARGE SCALE GENOMIC DNA]</scope>
    <source>
        <strain evidence="2 3">Norway</strain>
        <plasmid evidence="3">Plasmid prln3</plasmid>
    </source>
</reference>
<protein>
    <submittedName>
        <fullName evidence="2">Transcriptional regulator</fullName>
    </submittedName>
</protein>
<dbReference type="PROSITE" id="PS50943">
    <property type="entry name" value="HTH_CROC1"/>
    <property type="match status" value="1"/>
</dbReference>